<accession>A0ABP6L505</accession>
<sequence length="160" mass="16731">MSISPEDAARTLADVRTTQAQALRAEPWFPAWYPVGVALFATGVTFVSEPGTDPAVTAGGIVVLTIALVGLVLRLTFAARMRAHRSLLSAAALTGFVVWVLASMGVAFAVAFPLDAARVAYSGTYGCLVMTAFMAATGPLVGRWISSRLAAGVEQAEETR</sequence>
<feature type="transmembrane region" description="Helical" evidence="1">
    <location>
        <begin position="54"/>
        <end position="75"/>
    </location>
</feature>
<proteinExistence type="predicted"/>
<keyword evidence="1" id="KW-0812">Transmembrane</keyword>
<name>A0ABP6L505_9ACTN</name>
<keyword evidence="3" id="KW-1185">Reference proteome</keyword>
<comment type="caution">
    <text evidence="2">The sequence shown here is derived from an EMBL/GenBank/DDBJ whole genome shotgun (WGS) entry which is preliminary data.</text>
</comment>
<feature type="transmembrane region" description="Helical" evidence="1">
    <location>
        <begin position="120"/>
        <end position="141"/>
    </location>
</feature>
<gene>
    <name evidence="2" type="ORF">GCM10017559_62890</name>
</gene>
<evidence type="ECO:0000256" key="1">
    <source>
        <dbReference type="SAM" id="Phobius"/>
    </source>
</evidence>
<keyword evidence="1" id="KW-1133">Transmembrane helix</keyword>
<protein>
    <recommendedName>
        <fullName evidence="4">Transmembrane protein</fullName>
    </recommendedName>
</protein>
<dbReference type="Proteomes" id="UP001499930">
    <property type="component" value="Unassembled WGS sequence"/>
</dbReference>
<feature type="transmembrane region" description="Helical" evidence="1">
    <location>
        <begin position="31"/>
        <end position="48"/>
    </location>
</feature>
<dbReference type="EMBL" id="BAAAWD010000017">
    <property type="protein sequence ID" value="GAA3027999.1"/>
    <property type="molecule type" value="Genomic_DNA"/>
</dbReference>
<reference evidence="3" key="1">
    <citation type="journal article" date="2019" name="Int. J. Syst. Evol. Microbiol.">
        <title>The Global Catalogue of Microorganisms (GCM) 10K type strain sequencing project: providing services to taxonomists for standard genome sequencing and annotation.</title>
        <authorList>
            <consortium name="The Broad Institute Genomics Platform"/>
            <consortium name="The Broad Institute Genome Sequencing Center for Infectious Disease"/>
            <person name="Wu L."/>
            <person name="Ma J."/>
        </authorList>
    </citation>
    <scope>NUCLEOTIDE SEQUENCE [LARGE SCALE GENOMIC DNA]</scope>
    <source>
        <strain evidence="3">JCM 3106</strain>
    </source>
</reference>
<organism evidence="2 3">
    <name type="scientific">Streptosporangium longisporum</name>
    <dbReference type="NCBI Taxonomy" id="46187"/>
    <lineage>
        <taxon>Bacteria</taxon>
        <taxon>Bacillati</taxon>
        <taxon>Actinomycetota</taxon>
        <taxon>Actinomycetes</taxon>
        <taxon>Streptosporangiales</taxon>
        <taxon>Streptosporangiaceae</taxon>
        <taxon>Streptosporangium</taxon>
    </lineage>
</organism>
<evidence type="ECO:0000313" key="2">
    <source>
        <dbReference type="EMBL" id="GAA3027999.1"/>
    </source>
</evidence>
<keyword evidence="1" id="KW-0472">Membrane</keyword>
<dbReference type="RefSeq" id="WP_344902286.1">
    <property type="nucleotide sequence ID" value="NZ_BAAAWD010000017.1"/>
</dbReference>
<feature type="transmembrane region" description="Helical" evidence="1">
    <location>
        <begin position="87"/>
        <end position="114"/>
    </location>
</feature>
<evidence type="ECO:0000313" key="3">
    <source>
        <dbReference type="Proteomes" id="UP001499930"/>
    </source>
</evidence>
<evidence type="ECO:0008006" key="4">
    <source>
        <dbReference type="Google" id="ProtNLM"/>
    </source>
</evidence>